<evidence type="ECO:0000256" key="4">
    <source>
        <dbReference type="NCBIfam" id="TIGR00008"/>
    </source>
</evidence>
<dbReference type="InterPro" id="IPR012340">
    <property type="entry name" value="NA-bd_OB-fold"/>
</dbReference>
<evidence type="ECO:0000256" key="1">
    <source>
        <dbReference type="ARBA" id="ARBA00010939"/>
    </source>
</evidence>
<dbReference type="PROSITE" id="PS50832">
    <property type="entry name" value="S1_IF1_TYPE"/>
    <property type="match status" value="1"/>
</dbReference>
<sequence>MVKQINIKSKGIVLKSLSNNKYKILLKNDLKIIGYISGKMRRNYIKILPGDKVKIEISPYDINKCIIKYRI</sequence>
<dbReference type="GO" id="GO:0003723">
    <property type="term" value="F:RNA binding"/>
    <property type="evidence" value="ECO:0007669"/>
    <property type="project" value="InterPro"/>
</dbReference>
<dbReference type="Gene3D" id="2.40.50.140">
    <property type="entry name" value="Nucleic acid-binding proteins"/>
    <property type="match status" value="1"/>
</dbReference>
<feature type="domain" description="S1-like" evidence="6">
    <location>
        <begin position="1"/>
        <end position="71"/>
    </location>
</feature>
<dbReference type="NCBIfam" id="TIGR00008">
    <property type="entry name" value="infA"/>
    <property type="match status" value="1"/>
</dbReference>
<evidence type="ECO:0000256" key="3">
    <source>
        <dbReference type="ARBA" id="ARBA00022917"/>
    </source>
</evidence>
<dbReference type="EMBL" id="CP157897">
    <property type="protein sequence ID" value="XBT18801.1"/>
    <property type="molecule type" value="Genomic_DNA"/>
</dbReference>
<evidence type="ECO:0000313" key="7">
    <source>
        <dbReference type="EMBL" id="XBT18801.1"/>
    </source>
</evidence>
<gene>
    <name evidence="7" type="primary">infA</name>
    <name evidence="7" type="ORF">ABPD24_00580</name>
</gene>
<reference evidence="7" key="1">
    <citation type="submission" date="2024-06" db="EMBL/GenBank/DDBJ databases">
        <title>Diversity, functionality, and evolutionary history of bacterial symbionts in false click beetles (Coleoptera, Throscidae).</title>
        <authorList>
            <person name="Wierz J.C."/>
            <person name="Malm H."/>
            <person name="Kaltenpoth M."/>
            <person name="Engl T."/>
        </authorList>
    </citation>
    <scope>NUCLEOTIDE SEQUENCE</scope>
    <source>
        <strain evidence="7">AspAUS03</strain>
    </source>
</reference>
<dbReference type="SUPFAM" id="SSF50249">
    <property type="entry name" value="Nucleic acid-binding proteins"/>
    <property type="match status" value="1"/>
</dbReference>
<proteinExistence type="inferred from homology"/>
<evidence type="ECO:0000256" key="5">
    <source>
        <dbReference type="PROSITE-ProRule" id="PRU00181"/>
    </source>
</evidence>
<evidence type="ECO:0000259" key="6">
    <source>
        <dbReference type="PROSITE" id="PS50832"/>
    </source>
</evidence>
<evidence type="ECO:0000256" key="2">
    <source>
        <dbReference type="ARBA" id="ARBA00022540"/>
    </source>
</evidence>
<protein>
    <recommendedName>
        <fullName evidence="4">Translation initiation factor IF-1</fullName>
    </recommendedName>
</protein>
<accession>A0AAU7QU17</accession>
<dbReference type="GO" id="GO:0003743">
    <property type="term" value="F:translation initiation factor activity"/>
    <property type="evidence" value="ECO:0007669"/>
    <property type="project" value="UniProtKB-UniRule"/>
</dbReference>
<name>A0AAU7QU17_9FLAO</name>
<dbReference type="GO" id="GO:0043022">
    <property type="term" value="F:ribosome binding"/>
    <property type="evidence" value="ECO:0007669"/>
    <property type="project" value="TreeGrafter"/>
</dbReference>
<dbReference type="PANTHER" id="PTHR33370:SF1">
    <property type="entry name" value="TRANSLATION INITIATION FACTOR IF-1, CHLOROPLASTIC"/>
    <property type="match status" value="1"/>
</dbReference>
<dbReference type="InterPro" id="IPR006196">
    <property type="entry name" value="RNA-binding_domain_S1_IF1"/>
</dbReference>
<dbReference type="PANTHER" id="PTHR33370">
    <property type="entry name" value="TRANSLATION INITIATION FACTOR IF-1, CHLOROPLASTIC"/>
    <property type="match status" value="1"/>
</dbReference>
<keyword evidence="3 5" id="KW-0648">Protein biosynthesis</keyword>
<comment type="similarity">
    <text evidence="1">Belongs to the IF-1 family.</text>
</comment>
<dbReference type="InterPro" id="IPR004368">
    <property type="entry name" value="TIF_IF1"/>
</dbReference>
<dbReference type="AlphaFoldDB" id="A0AAU7QU17"/>
<dbReference type="GO" id="GO:0005829">
    <property type="term" value="C:cytosol"/>
    <property type="evidence" value="ECO:0007669"/>
    <property type="project" value="TreeGrafter"/>
</dbReference>
<organism evidence="7">
    <name type="scientific">Candidatus Shikimatogenerans sp. AspAUS03</name>
    <dbReference type="NCBI Taxonomy" id="3158563"/>
    <lineage>
        <taxon>Bacteria</taxon>
        <taxon>Pseudomonadati</taxon>
        <taxon>Bacteroidota</taxon>
        <taxon>Flavobacteriia</taxon>
        <taxon>Flavobacteriales</taxon>
        <taxon>Candidatus Shikimatogenerans</taxon>
    </lineage>
</organism>
<keyword evidence="2 5" id="KW-0396">Initiation factor</keyword>
<dbReference type="Pfam" id="PF01176">
    <property type="entry name" value="eIF-1a"/>
    <property type="match status" value="1"/>
</dbReference>